<proteinExistence type="predicted"/>
<keyword evidence="2" id="KW-1133">Transmembrane helix</keyword>
<feature type="chain" id="PRO_5045299914" description="DUF916 domain-containing protein" evidence="3">
    <location>
        <begin position="31"/>
        <end position="398"/>
    </location>
</feature>
<feature type="transmembrane region" description="Helical" evidence="2">
    <location>
        <begin position="306"/>
        <end position="330"/>
    </location>
</feature>
<keyword evidence="2" id="KW-0812">Transmembrane</keyword>
<evidence type="ECO:0008006" key="6">
    <source>
        <dbReference type="Google" id="ProtNLM"/>
    </source>
</evidence>
<sequence length="398" mass="40397">MNRILPLRLPVVLVAAALLAAGVPSGPAVAADATPTPTPQGTTWAVQPADESGPDGRVSLRHTIDPGSVVDDRIALTNFGPRPATFAVYASDGTITADGDFDLIPNDEPATDGGSWIGFGDLTGAAAREGGGLLVEVPEESVLLIPVQIAVPENATPGDHPAGIVAELVPDAGSGVQFASRVGVRAHLRVSGDIVPALVPEAVTASYTPSWNPFAPGTVTVTYTLSNAGNVRLGAEADTTVAGPLGLAAASATSQHREILPGTGGVVTETMAVWPLFFAWGDVDAQPLTVGEDEIDGPLPAAATSFGVWAVPWSQLLLIALLAGAVALFLKTRKRSQQRIQARIDAAVAAATAAGAPSSSSSADPTGSAEASDRADATERVEATPTVEEAGEQEPATR</sequence>
<dbReference type="RefSeq" id="WP_204980764.1">
    <property type="nucleotide sequence ID" value="NZ_JBHTII010000001.1"/>
</dbReference>
<feature type="signal peptide" evidence="3">
    <location>
        <begin position="1"/>
        <end position="30"/>
    </location>
</feature>
<gene>
    <name evidence="4" type="ORF">ACFQ0P_04415</name>
</gene>
<feature type="region of interest" description="Disordered" evidence="1">
    <location>
        <begin position="353"/>
        <end position="398"/>
    </location>
</feature>
<feature type="compositionally biased region" description="Low complexity" evidence="1">
    <location>
        <begin position="353"/>
        <end position="369"/>
    </location>
</feature>
<evidence type="ECO:0000256" key="3">
    <source>
        <dbReference type="SAM" id="SignalP"/>
    </source>
</evidence>
<dbReference type="Proteomes" id="UP001597055">
    <property type="component" value="Unassembled WGS sequence"/>
</dbReference>
<reference evidence="5" key="1">
    <citation type="journal article" date="2019" name="Int. J. Syst. Evol. Microbiol.">
        <title>The Global Catalogue of Microorganisms (GCM) 10K type strain sequencing project: providing services to taxonomists for standard genome sequencing and annotation.</title>
        <authorList>
            <consortium name="The Broad Institute Genomics Platform"/>
            <consortium name="The Broad Institute Genome Sequencing Center for Infectious Disease"/>
            <person name="Wu L."/>
            <person name="Ma J."/>
        </authorList>
    </citation>
    <scope>NUCLEOTIDE SEQUENCE [LARGE SCALE GENOMIC DNA]</scope>
    <source>
        <strain evidence="5">CCUG 54523</strain>
    </source>
</reference>
<organism evidence="4 5">
    <name type="scientific">Microbacterium insulae</name>
    <dbReference type="NCBI Taxonomy" id="483014"/>
    <lineage>
        <taxon>Bacteria</taxon>
        <taxon>Bacillati</taxon>
        <taxon>Actinomycetota</taxon>
        <taxon>Actinomycetes</taxon>
        <taxon>Micrococcales</taxon>
        <taxon>Microbacteriaceae</taxon>
        <taxon>Microbacterium</taxon>
    </lineage>
</organism>
<keyword evidence="5" id="KW-1185">Reference proteome</keyword>
<keyword evidence="3" id="KW-0732">Signal</keyword>
<feature type="region of interest" description="Disordered" evidence="1">
    <location>
        <begin position="26"/>
        <end position="57"/>
    </location>
</feature>
<evidence type="ECO:0000313" key="5">
    <source>
        <dbReference type="Proteomes" id="UP001597055"/>
    </source>
</evidence>
<protein>
    <recommendedName>
        <fullName evidence="6">DUF916 domain-containing protein</fullName>
    </recommendedName>
</protein>
<evidence type="ECO:0000256" key="1">
    <source>
        <dbReference type="SAM" id="MobiDB-lite"/>
    </source>
</evidence>
<accession>A0ABW3AFK4</accession>
<dbReference type="EMBL" id="JBHTII010000001">
    <property type="protein sequence ID" value="MFD0789630.1"/>
    <property type="molecule type" value="Genomic_DNA"/>
</dbReference>
<comment type="caution">
    <text evidence="4">The sequence shown here is derived from an EMBL/GenBank/DDBJ whole genome shotgun (WGS) entry which is preliminary data.</text>
</comment>
<keyword evidence="2" id="KW-0472">Membrane</keyword>
<evidence type="ECO:0000256" key="2">
    <source>
        <dbReference type="SAM" id="Phobius"/>
    </source>
</evidence>
<name>A0ABW3AFK4_9MICO</name>
<feature type="compositionally biased region" description="Low complexity" evidence="1">
    <location>
        <begin position="26"/>
        <end position="45"/>
    </location>
</feature>
<evidence type="ECO:0000313" key="4">
    <source>
        <dbReference type="EMBL" id="MFD0789630.1"/>
    </source>
</evidence>
<feature type="compositionally biased region" description="Basic and acidic residues" evidence="1">
    <location>
        <begin position="371"/>
        <end position="382"/>
    </location>
</feature>